<dbReference type="Pfam" id="PF01379">
    <property type="entry name" value="Porphobil_deam"/>
    <property type="match status" value="1"/>
</dbReference>
<comment type="catalytic activity">
    <reaction evidence="7 8">
        <text>4 porphobilinogen + H2O = hydroxymethylbilane + 4 NH4(+)</text>
        <dbReference type="Rhea" id="RHEA:13185"/>
        <dbReference type="ChEBI" id="CHEBI:15377"/>
        <dbReference type="ChEBI" id="CHEBI:28938"/>
        <dbReference type="ChEBI" id="CHEBI:57845"/>
        <dbReference type="ChEBI" id="CHEBI:58126"/>
        <dbReference type="EC" id="2.5.1.61"/>
    </reaction>
</comment>
<dbReference type="RefSeq" id="WP_138152267.1">
    <property type="nucleotide sequence ID" value="NZ_CBDDKQ010000002.1"/>
</dbReference>
<dbReference type="FunFam" id="3.40.190.10:FF:000004">
    <property type="entry name" value="Porphobilinogen deaminase"/>
    <property type="match status" value="1"/>
</dbReference>
<evidence type="ECO:0000259" key="10">
    <source>
        <dbReference type="Pfam" id="PF03900"/>
    </source>
</evidence>
<dbReference type="SUPFAM" id="SSF54782">
    <property type="entry name" value="Porphobilinogen deaminase (hydroxymethylbilane synthase), C-terminal domain"/>
    <property type="match status" value="1"/>
</dbReference>
<dbReference type="AlphaFoldDB" id="A0A5R8Y0Z3"/>
<dbReference type="EC" id="2.5.1.61" evidence="8"/>
<comment type="subunit">
    <text evidence="4 8">Monomer.</text>
</comment>
<evidence type="ECO:0000256" key="5">
    <source>
        <dbReference type="ARBA" id="ARBA00022679"/>
    </source>
</evidence>
<comment type="pathway">
    <text evidence="2">Porphyrin-containing compound metabolism; protoporphyrin-IX biosynthesis; coproporphyrinogen-III from 5-aminolevulinate: step 2/4.</text>
</comment>
<evidence type="ECO:0000256" key="3">
    <source>
        <dbReference type="ARBA" id="ARBA00005638"/>
    </source>
</evidence>
<dbReference type="PIRSF" id="PIRSF001438">
    <property type="entry name" value="4pyrrol_synth_OHMeBilane_synth"/>
    <property type="match status" value="1"/>
</dbReference>
<dbReference type="Gene3D" id="3.30.160.40">
    <property type="entry name" value="Porphobilinogen deaminase, C-terminal domain"/>
    <property type="match status" value="1"/>
</dbReference>
<evidence type="ECO:0000256" key="6">
    <source>
        <dbReference type="ARBA" id="ARBA00023244"/>
    </source>
</evidence>
<evidence type="ECO:0000259" key="9">
    <source>
        <dbReference type="Pfam" id="PF01379"/>
    </source>
</evidence>
<comment type="function">
    <text evidence="1 8">Tetrapolymerization of the monopyrrole PBG into the hydroxymethylbilane pre-uroporphyrinogen in several discrete steps.</text>
</comment>
<organism evidence="11 12">
    <name type="scientific">Arcobacter arenosus</name>
    <dbReference type="NCBI Taxonomy" id="2576037"/>
    <lineage>
        <taxon>Bacteria</taxon>
        <taxon>Pseudomonadati</taxon>
        <taxon>Campylobacterota</taxon>
        <taxon>Epsilonproteobacteria</taxon>
        <taxon>Campylobacterales</taxon>
        <taxon>Arcobacteraceae</taxon>
        <taxon>Arcobacter</taxon>
    </lineage>
</organism>
<keyword evidence="12" id="KW-1185">Reference proteome</keyword>
<feature type="modified residue" description="S-(dipyrrolylmethanemethyl)cysteine" evidence="8">
    <location>
        <position position="241"/>
    </location>
</feature>
<dbReference type="InterPro" id="IPR000860">
    <property type="entry name" value="HemC"/>
</dbReference>
<dbReference type="SUPFAM" id="SSF53850">
    <property type="entry name" value="Periplasmic binding protein-like II"/>
    <property type="match status" value="1"/>
</dbReference>
<dbReference type="EMBL" id="VANU01000003">
    <property type="protein sequence ID" value="TLP38273.1"/>
    <property type="molecule type" value="Genomic_DNA"/>
</dbReference>
<dbReference type="Gene3D" id="3.40.190.10">
    <property type="entry name" value="Periplasmic binding protein-like II"/>
    <property type="match status" value="2"/>
</dbReference>
<name>A0A5R8Y0Z3_9BACT</name>
<dbReference type="InterPro" id="IPR022419">
    <property type="entry name" value="Porphobilin_deaminase_cofac_BS"/>
</dbReference>
<dbReference type="PANTHER" id="PTHR11557:SF0">
    <property type="entry name" value="PORPHOBILINOGEN DEAMINASE"/>
    <property type="match status" value="1"/>
</dbReference>
<dbReference type="OrthoDB" id="9810298at2"/>
<dbReference type="GO" id="GO:0005737">
    <property type="term" value="C:cytoplasm"/>
    <property type="evidence" value="ECO:0007669"/>
    <property type="project" value="UniProtKB-UniRule"/>
</dbReference>
<dbReference type="Proteomes" id="UP000308901">
    <property type="component" value="Unassembled WGS sequence"/>
</dbReference>
<protein>
    <recommendedName>
        <fullName evidence="8">Porphobilinogen deaminase</fullName>
        <shortName evidence="8">PBG</shortName>
        <ecNumber evidence="8">2.5.1.61</ecNumber>
    </recommendedName>
    <alternativeName>
        <fullName evidence="8">Hydroxymethylbilane synthase</fullName>
        <shortName evidence="8">HMBS</shortName>
    </alternativeName>
    <alternativeName>
        <fullName evidence="8">Pre-uroporphyrinogen synthase</fullName>
    </alternativeName>
</protein>
<dbReference type="InterPro" id="IPR022418">
    <property type="entry name" value="Porphobilinogen_deaminase_C"/>
</dbReference>
<dbReference type="FunFam" id="3.40.190.10:FF:000005">
    <property type="entry name" value="Porphobilinogen deaminase"/>
    <property type="match status" value="1"/>
</dbReference>
<dbReference type="InterPro" id="IPR036803">
    <property type="entry name" value="Porphobilinogen_deaminase_C_sf"/>
</dbReference>
<dbReference type="NCBIfam" id="TIGR00212">
    <property type="entry name" value="hemC"/>
    <property type="match status" value="1"/>
</dbReference>
<keyword evidence="5 8" id="KW-0808">Transferase</keyword>
<sequence length="313" mass="34852">MEKLIIATRKSKLALWQSEYIKAELNKHYPDMEVELKTFSTRADKILDVPLAKIGGKGLFTKELEIALASKEAHIAVHSLKDVPVNFEEGFALAAVTKRFDPRDAFLSEKYEGIHDLPKGAVIGTTSLRRRLELKLLRPDIVLKDLRGNINTRIAKLKDGEYDAIILAATGLQKLQIEDEVKYFKPISTDDMIPSMGQATLGIETLDNKEIIDLVSVLHDKNAHIESTIERDFVRTLEGGCQVPIGVKATILDENSIDVKAIVGMPDGSEYIQEDIVANIEDFENVGKNLAQIFIDQGAKELLARAEKVAFED</sequence>
<feature type="domain" description="Porphobilinogen deaminase C-terminal" evidence="10">
    <location>
        <begin position="226"/>
        <end position="292"/>
    </location>
</feature>
<dbReference type="PRINTS" id="PR00151">
    <property type="entry name" value="PORPHBDMNASE"/>
</dbReference>
<gene>
    <name evidence="8 11" type="primary">hemC</name>
    <name evidence="11" type="ORF">FDK22_07305</name>
</gene>
<dbReference type="GO" id="GO:0004418">
    <property type="term" value="F:hydroxymethylbilane synthase activity"/>
    <property type="evidence" value="ECO:0007669"/>
    <property type="project" value="UniProtKB-UniRule"/>
</dbReference>
<evidence type="ECO:0000256" key="2">
    <source>
        <dbReference type="ARBA" id="ARBA00004735"/>
    </source>
</evidence>
<dbReference type="HAMAP" id="MF_00260">
    <property type="entry name" value="Porphobil_deam"/>
    <property type="match status" value="1"/>
</dbReference>
<comment type="cofactor">
    <cofactor evidence="8">
        <name>dipyrromethane</name>
        <dbReference type="ChEBI" id="CHEBI:60342"/>
    </cofactor>
    <text evidence="8">Binds 1 dipyrromethane group covalently.</text>
</comment>
<dbReference type="UniPathway" id="UPA00251">
    <property type="reaction ID" value="UER00319"/>
</dbReference>
<evidence type="ECO:0000256" key="4">
    <source>
        <dbReference type="ARBA" id="ARBA00011245"/>
    </source>
</evidence>
<dbReference type="PANTHER" id="PTHR11557">
    <property type="entry name" value="PORPHOBILINOGEN DEAMINASE"/>
    <property type="match status" value="1"/>
</dbReference>
<keyword evidence="6 8" id="KW-0627">Porphyrin biosynthesis</keyword>
<dbReference type="PROSITE" id="PS00533">
    <property type="entry name" value="PORPHOBILINOGEN_DEAM"/>
    <property type="match status" value="1"/>
</dbReference>
<feature type="domain" description="Porphobilinogen deaminase N-terminal" evidence="9">
    <location>
        <begin position="4"/>
        <end position="210"/>
    </location>
</feature>
<reference evidence="11 12" key="1">
    <citation type="submission" date="2019-05" db="EMBL/GenBank/DDBJ databases">
        <title>Arcobacter sp. nov., isolated from sea sediment.</title>
        <authorList>
            <person name="Kim W."/>
        </authorList>
    </citation>
    <scope>NUCLEOTIDE SEQUENCE [LARGE SCALE GENOMIC DNA]</scope>
    <source>
        <strain evidence="11 12">CAU 1517</strain>
    </source>
</reference>
<evidence type="ECO:0000256" key="8">
    <source>
        <dbReference type="HAMAP-Rule" id="MF_00260"/>
    </source>
</evidence>
<comment type="caution">
    <text evidence="11">The sequence shown here is derived from an EMBL/GenBank/DDBJ whole genome shotgun (WGS) entry which is preliminary data.</text>
</comment>
<proteinExistence type="inferred from homology"/>
<comment type="miscellaneous">
    <text evidence="8">The porphobilinogen subunits are added to the dipyrromethane group.</text>
</comment>
<dbReference type="InterPro" id="IPR022417">
    <property type="entry name" value="Porphobilin_deaminase_N"/>
</dbReference>
<dbReference type="GO" id="GO:0006782">
    <property type="term" value="P:protoporphyrinogen IX biosynthetic process"/>
    <property type="evidence" value="ECO:0007669"/>
    <property type="project" value="UniProtKB-UniRule"/>
</dbReference>
<evidence type="ECO:0000313" key="11">
    <source>
        <dbReference type="EMBL" id="TLP38273.1"/>
    </source>
</evidence>
<evidence type="ECO:0000256" key="7">
    <source>
        <dbReference type="ARBA" id="ARBA00048169"/>
    </source>
</evidence>
<evidence type="ECO:0000256" key="1">
    <source>
        <dbReference type="ARBA" id="ARBA00002869"/>
    </source>
</evidence>
<evidence type="ECO:0000313" key="12">
    <source>
        <dbReference type="Proteomes" id="UP000308901"/>
    </source>
</evidence>
<accession>A0A5R8Y0Z3</accession>
<dbReference type="Pfam" id="PF03900">
    <property type="entry name" value="Porphobil_deamC"/>
    <property type="match status" value="1"/>
</dbReference>
<comment type="similarity">
    <text evidence="3 8">Belongs to the HMBS family.</text>
</comment>